<feature type="region of interest" description="Disordered" evidence="1">
    <location>
        <begin position="182"/>
        <end position="208"/>
    </location>
</feature>
<feature type="region of interest" description="Disordered" evidence="1">
    <location>
        <begin position="619"/>
        <end position="645"/>
    </location>
</feature>
<evidence type="ECO:0000313" key="5">
    <source>
        <dbReference type="EMBL" id="QDT02356.1"/>
    </source>
</evidence>
<keyword evidence="2" id="KW-0732">Signal</keyword>
<dbReference type="KEGG" id="rlc:K227x_07320"/>
<feature type="domain" description="Putative collagen-binding" evidence="3">
    <location>
        <begin position="719"/>
        <end position="804"/>
    </location>
</feature>
<feature type="region of interest" description="Disordered" evidence="1">
    <location>
        <begin position="480"/>
        <end position="505"/>
    </location>
</feature>
<dbReference type="Pfam" id="PF12904">
    <property type="entry name" value="Collagen_bind_2"/>
    <property type="match status" value="1"/>
</dbReference>
<dbReference type="Gene3D" id="2.60.40.10">
    <property type="entry name" value="Immunoglobulins"/>
    <property type="match status" value="1"/>
</dbReference>
<dbReference type="RefSeq" id="WP_218933748.1">
    <property type="nucleotide sequence ID" value="NZ_CP036525.1"/>
</dbReference>
<feature type="domain" description="DUF5060" evidence="4">
    <location>
        <begin position="213"/>
        <end position="296"/>
    </location>
</feature>
<evidence type="ECO:0008006" key="7">
    <source>
        <dbReference type="Google" id="ProtNLM"/>
    </source>
</evidence>
<accession>A0A517N5D9</accession>
<dbReference type="InterPro" id="IPR032260">
    <property type="entry name" value="DUF5060"/>
</dbReference>
<dbReference type="Gene3D" id="3.20.20.80">
    <property type="entry name" value="Glycosidases"/>
    <property type="match status" value="1"/>
</dbReference>
<keyword evidence="6" id="KW-1185">Reference proteome</keyword>
<dbReference type="InterPro" id="IPR024749">
    <property type="entry name" value="Collagen-bd_put"/>
</dbReference>
<evidence type="ECO:0000259" key="4">
    <source>
        <dbReference type="Pfam" id="PF16586"/>
    </source>
</evidence>
<name>A0A517N5D9_9BACT</name>
<evidence type="ECO:0000256" key="2">
    <source>
        <dbReference type="SAM" id="SignalP"/>
    </source>
</evidence>
<sequence length="806" mass="88546" precursor="true">MKPTVHLLRPLSVFLLASCILPPGLAKAADTSGGSADVVLQAADFPTKDTGYYLDRGKWMAIHPDRNQSATTQSAFPAVNGKYHVTLEAVGESDGRATYQVIVNDSKVGEFSCPISSQTFETGRKFHHTWPDVEIGQGDVVKISSQIASADGKEFSRARWARVRFSPADDATAAAVKVMGTEKASSDKSQTSALVEPRGKNGDGTVKISGDRKQWHKVTLTLDGPFANERDQQPNPFTDNAFNVTFTHESGSPSYVVPGYFAADGNAGQSSAEAGNQWRAHLSPDKVGQWNYTVSFTQGKNAALGETQGTAIKPYDAAKGSFTVAASDKDGRDLRSKGRLEYVGRRYLQFAGSKEYFLKAGPDAPETMLGYKDFDNTIAGLPKKVPLKTWAPHTADWQSGDPTWKDGKGKGLIGAINYLAAKGCNAFSFLTYNAGGDGDNIWPFVERNDKLHYDCSKLDQWGIVLDHGTAKGMHLHFKLQENEMDDDRRGQKAESGRVPESLDGGKLGPQRKLYCRELIARYGHSLALNWNIGEENTQSSQEIRDMVTYLHDTDPYHHNIVIHTFPSQQDKVYTPLLGDQSLLTGASLQNSWDQAHQRTLKWVNESAKAGRPWVVANDEQGPASDGVPADPGYQGNDGTGNQKGKKYTAHDIRKLCLWGTLMAGGAGVEYYFGYKLPENDLICEDFRSRDTSWDYCRIALSFFPENDIPFWEMENSDALIGNSSNNNSKFCFAKTDEVYLVYLPSGGSAELDLRDADGDFEVRWFNPRSGGELQRGSVLTVDGGSKVQLGTAPADKDDDWLVVVRR</sequence>
<gene>
    <name evidence="5" type="ORF">K227x_07320</name>
</gene>
<feature type="chain" id="PRO_5022226801" description="DUF5060 domain-containing protein" evidence="2">
    <location>
        <begin position="29"/>
        <end position="806"/>
    </location>
</feature>
<proteinExistence type="predicted"/>
<evidence type="ECO:0000259" key="3">
    <source>
        <dbReference type="Pfam" id="PF12904"/>
    </source>
</evidence>
<feature type="compositionally biased region" description="Basic and acidic residues" evidence="1">
    <location>
        <begin position="480"/>
        <end position="497"/>
    </location>
</feature>
<evidence type="ECO:0000313" key="6">
    <source>
        <dbReference type="Proteomes" id="UP000318538"/>
    </source>
</evidence>
<protein>
    <recommendedName>
        <fullName evidence="7">DUF5060 domain-containing protein</fullName>
    </recommendedName>
</protein>
<dbReference type="Pfam" id="PF16586">
    <property type="entry name" value="DUF5060"/>
    <property type="match status" value="1"/>
</dbReference>
<feature type="signal peptide" evidence="2">
    <location>
        <begin position="1"/>
        <end position="28"/>
    </location>
</feature>
<dbReference type="EMBL" id="CP036525">
    <property type="protein sequence ID" value="QDT02356.1"/>
    <property type="molecule type" value="Genomic_DNA"/>
</dbReference>
<dbReference type="InterPro" id="IPR013783">
    <property type="entry name" value="Ig-like_fold"/>
</dbReference>
<organism evidence="5 6">
    <name type="scientific">Rubripirellula lacrimiformis</name>
    <dbReference type="NCBI Taxonomy" id="1930273"/>
    <lineage>
        <taxon>Bacteria</taxon>
        <taxon>Pseudomonadati</taxon>
        <taxon>Planctomycetota</taxon>
        <taxon>Planctomycetia</taxon>
        <taxon>Pirellulales</taxon>
        <taxon>Pirellulaceae</taxon>
        <taxon>Rubripirellula</taxon>
    </lineage>
</organism>
<dbReference type="Proteomes" id="UP000318538">
    <property type="component" value="Chromosome"/>
</dbReference>
<dbReference type="AlphaFoldDB" id="A0A517N5D9"/>
<reference evidence="5 6" key="1">
    <citation type="submission" date="2019-02" db="EMBL/GenBank/DDBJ databases">
        <title>Deep-cultivation of Planctomycetes and their phenomic and genomic characterization uncovers novel biology.</title>
        <authorList>
            <person name="Wiegand S."/>
            <person name="Jogler M."/>
            <person name="Boedeker C."/>
            <person name="Pinto D."/>
            <person name="Vollmers J."/>
            <person name="Rivas-Marin E."/>
            <person name="Kohn T."/>
            <person name="Peeters S.H."/>
            <person name="Heuer A."/>
            <person name="Rast P."/>
            <person name="Oberbeckmann S."/>
            <person name="Bunk B."/>
            <person name="Jeske O."/>
            <person name="Meyerdierks A."/>
            <person name="Storesund J.E."/>
            <person name="Kallscheuer N."/>
            <person name="Luecker S."/>
            <person name="Lage O.M."/>
            <person name="Pohl T."/>
            <person name="Merkel B.J."/>
            <person name="Hornburger P."/>
            <person name="Mueller R.-W."/>
            <person name="Bruemmer F."/>
            <person name="Labrenz M."/>
            <person name="Spormann A.M."/>
            <person name="Op den Camp H."/>
            <person name="Overmann J."/>
            <person name="Amann R."/>
            <person name="Jetten M.S.M."/>
            <person name="Mascher T."/>
            <person name="Medema M.H."/>
            <person name="Devos D.P."/>
            <person name="Kaster A.-K."/>
            <person name="Ovreas L."/>
            <person name="Rohde M."/>
            <person name="Galperin M.Y."/>
            <person name="Jogler C."/>
        </authorList>
    </citation>
    <scope>NUCLEOTIDE SEQUENCE [LARGE SCALE GENOMIC DNA]</scope>
    <source>
        <strain evidence="5 6">K22_7</strain>
    </source>
</reference>
<evidence type="ECO:0000256" key="1">
    <source>
        <dbReference type="SAM" id="MobiDB-lite"/>
    </source>
</evidence>